<evidence type="ECO:0000256" key="1">
    <source>
        <dbReference type="ARBA" id="ARBA00004123"/>
    </source>
</evidence>
<dbReference type="SUPFAM" id="SSF52980">
    <property type="entry name" value="Restriction endonuclease-like"/>
    <property type="match status" value="1"/>
</dbReference>
<evidence type="ECO:0000256" key="12">
    <source>
        <dbReference type="SAM" id="SignalP"/>
    </source>
</evidence>
<accession>A0A232F607</accession>
<comment type="similarity">
    <text evidence="2">Belongs to the XPF family.</text>
</comment>
<feature type="domain" description="ERCC4" evidence="13">
    <location>
        <begin position="765"/>
        <end position="845"/>
    </location>
</feature>
<comment type="caution">
    <text evidence="14">The sequence shown here is derived from an EMBL/GenBank/DDBJ whole genome shotgun (WGS) entry which is preliminary data.</text>
</comment>
<keyword evidence="3" id="KW-0540">Nuclease</keyword>
<evidence type="ECO:0000256" key="6">
    <source>
        <dbReference type="ARBA" id="ARBA00022801"/>
    </source>
</evidence>
<feature type="region of interest" description="Disordered" evidence="11">
    <location>
        <begin position="551"/>
        <end position="611"/>
    </location>
</feature>
<dbReference type="EMBL" id="NNAY01000882">
    <property type="protein sequence ID" value="OXU26075.1"/>
    <property type="molecule type" value="Genomic_DNA"/>
</dbReference>
<gene>
    <name evidence="14" type="ORF">TSAR_000191</name>
</gene>
<keyword evidence="5" id="KW-0227">DNA damage</keyword>
<dbReference type="GO" id="GO:0000724">
    <property type="term" value="P:double-strand break repair via homologous recombination"/>
    <property type="evidence" value="ECO:0007669"/>
    <property type="project" value="TreeGrafter"/>
</dbReference>
<dbReference type="InterPro" id="IPR047520">
    <property type="entry name" value="XPF_nuclease"/>
</dbReference>
<dbReference type="Gene3D" id="3.40.50.10130">
    <property type="match status" value="1"/>
</dbReference>
<proteinExistence type="inferred from homology"/>
<keyword evidence="7" id="KW-0238">DNA-binding</keyword>
<keyword evidence="8" id="KW-0234">DNA repair</keyword>
<dbReference type="Pfam" id="PF17065">
    <property type="entry name" value="UPF0669"/>
    <property type="match status" value="1"/>
</dbReference>
<reference evidence="14 15" key="1">
    <citation type="journal article" date="2017" name="Curr. Biol.">
        <title>The Evolution of Venom by Co-option of Single-Copy Genes.</title>
        <authorList>
            <person name="Martinson E.O."/>
            <person name="Mrinalini"/>
            <person name="Kelkar Y.D."/>
            <person name="Chang C.H."/>
            <person name="Werren J.H."/>
        </authorList>
    </citation>
    <scope>NUCLEOTIDE SEQUENCE [LARGE SCALE GENOMIC DNA]</scope>
    <source>
        <strain evidence="14 15">Alberta</strain>
        <tissue evidence="14">Whole body</tissue>
    </source>
</reference>
<keyword evidence="15" id="KW-1185">Reference proteome</keyword>
<dbReference type="CDD" id="cd20078">
    <property type="entry name" value="XPF_nuclease_XPF_euk"/>
    <property type="match status" value="1"/>
</dbReference>
<dbReference type="InterPro" id="IPR010994">
    <property type="entry name" value="RuvA_2-like"/>
</dbReference>
<evidence type="ECO:0000313" key="15">
    <source>
        <dbReference type="Proteomes" id="UP000215335"/>
    </source>
</evidence>
<dbReference type="GO" id="GO:1901255">
    <property type="term" value="P:nucleotide-excision repair involved in interstrand cross-link repair"/>
    <property type="evidence" value="ECO:0007669"/>
    <property type="project" value="TreeGrafter"/>
</dbReference>
<evidence type="ECO:0000256" key="3">
    <source>
        <dbReference type="ARBA" id="ARBA00022722"/>
    </source>
</evidence>
<feature type="region of interest" description="Disordered" evidence="11">
    <location>
        <begin position="732"/>
        <end position="751"/>
    </location>
</feature>
<evidence type="ECO:0000256" key="2">
    <source>
        <dbReference type="ARBA" id="ARBA00010015"/>
    </source>
</evidence>
<dbReference type="SUPFAM" id="SSF47781">
    <property type="entry name" value="RuvA domain 2-like"/>
    <property type="match status" value="1"/>
</dbReference>
<dbReference type="STRING" id="543379.A0A232F607"/>
<evidence type="ECO:0000256" key="11">
    <source>
        <dbReference type="SAM" id="MobiDB-lite"/>
    </source>
</evidence>
<protein>
    <recommendedName>
        <fullName evidence="10">DNA repair endonuclease XPF</fullName>
    </recommendedName>
</protein>
<dbReference type="PANTHER" id="PTHR10150">
    <property type="entry name" value="DNA REPAIR ENDONUCLEASE XPF"/>
    <property type="match status" value="1"/>
</dbReference>
<keyword evidence="6" id="KW-0378">Hydrolase</keyword>
<feature type="signal peptide" evidence="12">
    <location>
        <begin position="1"/>
        <end position="19"/>
    </location>
</feature>
<evidence type="ECO:0000256" key="5">
    <source>
        <dbReference type="ARBA" id="ARBA00022763"/>
    </source>
</evidence>
<keyword evidence="4" id="KW-0255">Endonuclease</keyword>
<keyword evidence="9" id="KW-0539">Nucleus</keyword>
<evidence type="ECO:0000256" key="4">
    <source>
        <dbReference type="ARBA" id="ARBA00022759"/>
    </source>
</evidence>
<dbReference type="GO" id="GO:0000712">
    <property type="term" value="P:resolution of meiotic recombination intermediates"/>
    <property type="evidence" value="ECO:0007669"/>
    <property type="project" value="TreeGrafter"/>
</dbReference>
<dbReference type="InterPro" id="IPR006166">
    <property type="entry name" value="ERCC4_domain"/>
</dbReference>
<dbReference type="PANTHER" id="PTHR10150:SF0">
    <property type="entry name" value="DNA REPAIR ENDONUCLEASE XPF"/>
    <property type="match status" value="1"/>
</dbReference>
<evidence type="ECO:0000259" key="13">
    <source>
        <dbReference type="SMART" id="SM00891"/>
    </source>
</evidence>
<dbReference type="NCBIfam" id="TIGR00596">
    <property type="entry name" value="rad1"/>
    <property type="match status" value="1"/>
</dbReference>
<dbReference type="GO" id="GO:0000110">
    <property type="term" value="C:nucleotide-excision repair factor 1 complex"/>
    <property type="evidence" value="ECO:0007669"/>
    <property type="project" value="TreeGrafter"/>
</dbReference>
<feature type="compositionally biased region" description="Acidic residues" evidence="11">
    <location>
        <begin position="575"/>
        <end position="585"/>
    </location>
</feature>
<dbReference type="Pfam" id="PF02732">
    <property type="entry name" value="ERCC4"/>
    <property type="match status" value="1"/>
</dbReference>
<feature type="chain" id="PRO_5011968988" description="DNA repair endonuclease XPF" evidence="12">
    <location>
        <begin position="20"/>
        <end position="1022"/>
    </location>
</feature>
<dbReference type="Proteomes" id="UP000215335">
    <property type="component" value="Unassembled WGS sequence"/>
</dbReference>
<feature type="compositionally biased region" description="Polar residues" evidence="11">
    <location>
        <begin position="560"/>
        <end position="569"/>
    </location>
</feature>
<dbReference type="GO" id="GO:0003697">
    <property type="term" value="F:single-stranded DNA binding"/>
    <property type="evidence" value="ECO:0007669"/>
    <property type="project" value="InterPro"/>
</dbReference>
<dbReference type="InterPro" id="IPR011335">
    <property type="entry name" value="Restrct_endonuc-II-like"/>
</dbReference>
<dbReference type="SMART" id="SM00891">
    <property type="entry name" value="ERCC4"/>
    <property type="match status" value="1"/>
</dbReference>
<organism evidence="14 15">
    <name type="scientific">Trichomalopsis sarcophagae</name>
    <dbReference type="NCBI Taxonomy" id="543379"/>
    <lineage>
        <taxon>Eukaryota</taxon>
        <taxon>Metazoa</taxon>
        <taxon>Ecdysozoa</taxon>
        <taxon>Arthropoda</taxon>
        <taxon>Hexapoda</taxon>
        <taxon>Insecta</taxon>
        <taxon>Pterygota</taxon>
        <taxon>Neoptera</taxon>
        <taxon>Endopterygota</taxon>
        <taxon>Hymenoptera</taxon>
        <taxon>Apocrita</taxon>
        <taxon>Proctotrupomorpha</taxon>
        <taxon>Chalcidoidea</taxon>
        <taxon>Pteromalidae</taxon>
        <taxon>Pteromalinae</taxon>
        <taxon>Trichomalopsis</taxon>
    </lineage>
</organism>
<evidence type="ECO:0000313" key="14">
    <source>
        <dbReference type="EMBL" id="OXU26075.1"/>
    </source>
</evidence>
<dbReference type="GO" id="GO:0000014">
    <property type="term" value="F:single-stranded DNA endodeoxyribonuclease activity"/>
    <property type="evidence" value="ECO:0007669"/>
    <property type="project" value="TreeGrafter"/>
</dbReference>
<comment type="subcellular location">
    <subcellularLocation>
        <location evidence="1">Nucleus</location>
    </subcellularLocation>
</comment>
<dbReference type="Gene3D" id="1.10.150.20">
    <property type="entry name" value="5' to 3' exonuclease, C-terminal subdomain"/>
    <property type="match status" value="1"/>
</dbReference>
<dbReference type="InterPro" id="IPR006167">
    <property type="entry name" value="XPF"/>
</dbReference>
<keyword evidence="12" id="KW-0732">Signal</keyword>
<dbReference type="AlphaFoldDB" id="A0A232F607"/>
<dbReference type="OrthoDB" id="361020at2759"/>
<sequence>MKKLSIIALVITCIVTVQGLENLLHYVIDDVPAGSYKYYSLMYDGLIKIRLTTQSGDADIYVSQTTTKPTYEPDRYCLQSTTCGEDIIYIPQSFKRPVSIGVYGHPSHESSRYTLLVYQVIEINGNIFDEQNPAYDNFPTSRNPKMLEYENQMFLEILQEDGLVITAKGLGLETVFTNILKAYSDPGQLVIVLGTNDDEETYFIEQLKNQGVKHLPRIVSAQCLSEEREVMYLEGGVLFISGRILVVDLLKNRVPLNLVSGMLVYRAHSILNSHQEAFALRLYRKTNKTGFIKAFTNSALAFTVGFAQVEQVMKKLYVKKLYLWPRFHKIVNTSLSKYKPEVIELHVKLTAKMLAIQTALLDVMNYMVQELKKINKYIDLDELTVENAVAKKFHKQLQLQLDPIWDQLSFKSKQLISDLKTQRSLLMCLTHEDAVSFYAMISSLQTMEYAMKSSGWTVLDVVDDMFKNAKARIYTQNGDFKPEPNPKWTALSETLLEISHDRAKKKKESAEKILILTQDSRTCSQLKNYLTMGAKEYLLFKTMKKLKPDKIQNLKKPETLKTSSKPENLNANTDTETDAENEDERESYVLTLSQKPGTNDEEDSNTRSENINSSQCFEECSQLADMDLTTISSCEPILIIQSIKKGGDSMSLHRTLDEVQPSYVIMYAADISTVRQLEVYQNKYPSISLKVFFLIYGGSVEEQAYLTSLRREKDAFDKLVFAKTTMVVPAEQDGKCAEPTPSDSVDEDNTRKGGLIEDQAANVNKIIVDMREFRSELPSLLHQRNIEIEPVTILIGDYILSPEICVERKSISDLIGSLNSGRLYNQAVAMTRYYAKPMLLIEFDQNKPFGLQGNYYVSKDMRSIDITHKLQLLTMHFPRLKLVWSPSPHATAQLFEELKQGRPQPDGIKAAQIGMDDDTDDKNIMAEKYNCHIQDLVAKLPGVHSKNLRQILNKGQSLDYLITLSKSELTEMISNGSDAELLYNALHLKHKPSFESSTNGGVKAASSKVKSRGLFYKKKAGK</sequence>
<evidence type="ECO:0000256" key="10">
    <source>
        <dbReference type="ARBA" id="ARBA00072370"/>
    </source>
</evidence>
<name>A0A232F607_9HYME</name>
<evidence type="ECO:0000256" key="9">
    <source>
        <dbReference type="ARBA" id="ARBA00023242"/>
    </source>
</evidence>
<dbReference type="FunFam" id="3.40.50.10130:FF:000002">
    <property type="entry name" value="DNA repair endonuclease XPF"/>
    <property type="match status" value="1"/>
</dbReference>
<dbReference type="GO" id="GO:0003684">
    <property type="term" value="F:damaged DNA binding"/>
    <property type="evidence" value="ECO:0007669"/>
    <property type="project" value="TreeGrafter"/>
</dbReference>
<evidence type="ECO:0000256" key="7">
    <source>
        <dbReference type="ARBA" id="ARBA00023125"/>
    </source>
</evidence>
<dbReference type="InterPro" id="IPR031420">
    <property type="entry name" value="UPF0669"/>
</dbReference>
<evidence type="ECO:0000256" key="8">
    <source>
        <dbReference type="ARBA" id="ARBA00023204"/>
    </source>
</evidence>